<evidence type="ECO:0000256" key="13">
    <source>
        <dbReference type="ARBA" id="ARBA00023136"/>
    </source>
</evidence>
<evidence type="ECO:0000256" key="10">
    <source>
        <dbReference type="ARBA" id="ARBA00022982"/>
    </source>
</evidence>
<proteinExistence type="inferred from homology"/>
<sequence length="141" mass="17076">MANLPREIYSQNTSICILYMSLKLKELAFNSLHMFRYQAVLMRDRFDKNKDVKDLRLAQQILDDGEKELFSYMHYQPRKFPLSPGGVAYEREVQAPDWVVDYWHPMEKAAYPDYFARREQRKQEYIEWWEKTYGKPQAEAH</sequence>
<name>A0AAV2RCT6_MEGNR</name>
<gene>
    <name evidence="17" type="ORF">MNOR_LOCUS22048</name>
</gene>
<keyword evidence="9" id="KW-0999">Mitochondrion inner membrane</keyword>
<evidence type="ECO:0000256" key="12">
    <source>
        <dbReference type="ARBA" id="ARBA00023128"/>
    </source>
</evidence>
<feature type="domain" description="Complex 1 LYR protein" evidence="16">
    <location>
        <begin position="34"/>
        <end position="69"/>
    </location>
</feature>
<comment type="function">
    <text evidence="1">Accessory subunit of the mitochondrial membrane respiratory chain NADH dehydrogenase (Complex I), that is believed to be not involved in catalysis. Complex I functions in the transfer of electrons from NADH to the respiratory chain. The immediate electron acceptor for the enzyme is believed to be ubiquinone.</text>
</comment>
<keyword evidence="10" id="KW-0249">Electron transport</keyword>
<feature type="non-terminal residue" evidence="17">
    <location>
        <position position="141"/>
    </location>
</feature>
<dbReference type="Pfam" id="PF05347">
    <property type="entry name" value="Complex1_LYR"/>
    <property type="match status" value="1"/>
</dbReference>
<dbReference type="AlphaFoldDB" id="A0AAV2RCT6"/>
<evidence type="ECO:0000256" key="8">
    <source>
        <dbReference type="ARBA" id="ARBA00022660"/>
    </source>
</evidence>
<accession>A0AAV2RCT6</accession>
<evidence type="ECO:0000259" key="16">
    <source>
        <dbReference type="Pfam" id="PF05347"/>
    </source>
</evidence>
<dbReference type="InterPro" id="IPR008011">
    <property type="entry name" value="Complex1_LYR_dom"/>
</dbReference>
<dbReference type="InterPro" id="IPR045292">
    <property type="entry name" value="Complex1_LYR_NDUFB9_LYRM3"/>
</dbReference>
<dbReference type="PANTHER" id="PTHR12868:SF0">
    <property type="entry name" value="NADH DEHYDROGENASE [UBIQUINONE] 1 BETA SUBCOMPLEX SUBUNIT 9"/>
    <property type="match status" value="1"/>
</dbReference>
<evidence type="ECO:0000256" key="15">
    <source>
        <dbReference type="ARBA" id="ARBA00032528"/>
    </source>
</evidence>
<dbReference type="EMBL" id="CAXKWB010018230">
    <property type="protein sequence ID" value="CAL4120454.1"/>
    <property type="molecule type" value="Genomic_DNA"/>
</dbReference>
<evidence type="ECO:0000256" key="3">
    <source>
        <dbReference type="ARBA" id="ARBA00009508"/>
    </source>
</evidence>
<keyword evidence="11" id="KW-0007">Acetylation</keyword>
<dbReference type="GO" id="GO:0005743">
    <property type="term" value="C:mitochondrial inner membrane"/>
    <property type="evidence" value="ECO:0007669"/>
    <property type="project" value="UniProtKB-SubCell"/>
</dbReference>
<keyword evidence="8" id="KW-0679">Respiratory chain</keyword>
<evidence type="ECO:0000256" key="9">
    <source>
        <dbReference type="ARBA" id="ARBA00022792"/>
    </source>
</evidence>
<evidence type="ECO:0000256" key="2">
    <source>
        <dbReference type="ARBA" id="ARBA00004443"/>
    </source>
</evidence>
<evidence type="ECO:0000256" key="14">
    <source>
        <dbReference type="ARBA" id="ARBA00030192"/>
    </source>
</evidence>
<dbReference type="CDD" id="cd20263">
    <property type="entry name" value="Complex1_LYR_NDUFB9_LYRM3"/>
    <property type="match status" value="1"/>
</dbReference>
<keyword evidence="12" id="KW-0496">Mitochondrion</keyword>
<reference evidence="17 18" key="1">
    <citation type="submission" date="2024-05" db="EMBL/GenBank/DDBJ databases">
        <authorList>
            <person name="Wallberg A."/>
        </authorList>
    </citation>
    <scope>NUCLEOTIDE SEQUENCE [LARGE SCALE GENOMIC DNA]</scope>
</reference>
<keyword evidence="6" id="KW-0813">Transport</keyword>
<comment type="subcellular location">
    <subcellularLocation>
        <location evidence="2">Mitochondrion inner membrane</location>
        <topology evidence="2">Peripheral membrane protein</topology>
        <orientation evidence="2">Matrix side</orientation>
    </subcellularLocation>
</comment>
<comment type="subunit">
    <text evidence="4">Mammalian complex I is composed of 45 different subunits.</text>
</comment>
<comment type="caution">
    <text evidence="17">The sequence shown here is derived from an EMBL/GenBank/DDBJ whole genome shotgun (WGS) entry which is preliminary data.</text>
</comment>
<keyword evidence="18" id="KW-1185">Reference proteome</keyword>
<evidence type="ECO:0000256" key="5">
    <source>
        <dbReference type="ARBA" id="ARBA00018684"/>
    </source>
</evidence>
<organism evidence="17 18">
    <name type="scientific">Meganyctiphanes norvegica</name>
    <name type="common">Northern krill</name>
    <name type="synonym">Thysanopoda norvegica</name>
    <dbReference type="NCBI Taxonomy" id="48144"/>
    <lineage>
        <taxon>Eukaryota</taxon>
        <taxon>Metazoa</taxon>
        <taxon>Ecdysozoa</taxon>
        <taxon>Arthropoda</taxon>
        <taxon>Crustacea</taxon>
        <taxon>Multicrustacea</taxon>
        <taxon>Malacostraca</taxon>
        <taxon>Eumalacostraca</taxon>
        <taxon>Eucarida</taxon>
        <taxon>Euphausiacea</taxon>
        <taxon>Euphausiidae</taxon>
        <taxon>Meganyctiphanes</taxon>
    </lineage>
</organism>
<evidence type="ECO:0000256" key="4">
    <source>
        <dbReference type="ARBA" id="ARBA00011790"/>
    </source>
</evidence>
<evidence type="ECO:0000256" key="11">
    <source>
        <dbReference type="ARBA" id="ARBA00022990"/>
    </source>
</evidence>
<dbReference type="InterPro" id="IPR033034">
    <property type="entry name" value="NDUFB9"/>
</dbReference>
<dbReference type="Proteomes" id="UP001497623">
    <property type="component" value="Unassembled WGS sequence"/>
</dbReference>
<evidence type="ECO:0000256" key="7">
    <source>
        <dbReference type="ARBA" id="ARBA00022553"/>
    </source>
</evidence>
<keyword evidence="7" id="KW-0597">Phosphoprotein</keyword>
<keyword evidence="13" id="KW-0472">Membrane</keyword>
<comment type="similarity">
    <text evidence="3">Belongs to the complex I LYR family.</text>
</comment>
<evidence type="ECO:0000256" key="1">
    <source>
        <dbReference type="ARBA" id="ARBA00002920"/>
    </source>
</evidence>
<dbReference type="PANTHER" id="PTHR12868">
    <property type="entry name" value="NADH-UBIQUINONE OXIDOREDUCTASE B22 SUBUNIT"/>
    <property type="match status" value="1"/>
</dbReference>
<evidence type="ECO:0000256" key="6">
    <source>
        <dbReference type="ARBA" id="ARBA00022448"/>
    </source>
</evidence>
<evidence type="ECO:0000313" key="17">
    <source>
        <dbReference type="EMBL" id="CAL4120454.1"/>
    </source>
</evidence>
<protein>
    <recommendedName>
        <fullName evidence="5">NADH dehydrogenase [ubiquinone] 1 beta subcomplex subunit 9</fullName>
    </recommendedName>
    <alternativeName>
        <fullName evidence="14">Complex I-B22</fullName>
    </alternativeName>
    <alternativeName>
        <fullName evidence="15">NADH-ubiquinone oxidoreductase B22 subunit</fullName>
    </alternativeName>
</protein>
<dbReference type="GO" id="GO:0006120">
    <property type="term" value="P:mitochondrial electron transport, NADH to ubiquinone"/>
    <property type="evidence" value="ECO:0007669"/>
    <property type="project" value="InterPro"/>
</dbReference>
<evidence type="ECO:0000313" key="18">
    <source>
        <dbReference type="Proteomes" id="UP001497623"/>
    </source>
</evidence>